<dbReference type="EMBL" id="JAACJL010000047">
    <property type="protein sequence ID" value="KAF4612736.1"/>
    <property type="molecule type" value="Genomic_DNA"/>
</dbReference>
<dbReference type="AlphaFoldDB" id="A0A8H4QKY3"/>
<proteinExistence type="predicted"/>
<organism evidence="1 2">
    <name type="scientific">Agrocybe pediades</name>
    <dbReference type="NCBI Taxonomy" id="84607"/>
    <lineage>
        <taxon>Eukaryota</taxon>
        <taxon>Fungi</taxon>
        <taxon>Dikarya</taxon>
        <taxon>Basidiomycota</taxon>
        <taxon>Agaricomycotina</taxon>
        <taxon>Agaricomycetes</taxon>
        <taxon>Agaricomycetidae</taxon>
        <taxon>Agaricales</taxon>
        <taxon>Agaricineae</taxon>
        <taxon>Strophariaceae</taxon>
        <taxon>Agrocybe</taxon>
    </lineage>
</organism>
<protein>
    <submittedName>
        <fullName evidence="1">Uncharacterized protein</fullName>
    </submittedName>
</protein>
<reference evidence="1 2" key="1">
    <citation type="submission" date="2019-12" db="EMBL/GenBank/DDBJ databases">
        <authorList>
            <person name="Floudas D."/>
            <person name="Bentzer J."/>
            <person name="Ahren D."/>
            <person name="Johansson T."/>
            <person name="Persson P."/>
            <person name="Tunlid A."/>
        </authorList>
    </citation>
    <scope>NUCLEOTIDE SEQUENCE [LARGE SCALE GENOMIC DNA]</scope>
    <source>
        <strain evidence="1 2">CBS 102.39</strain>
    </source>
</reference>
<sequence length="72" mass="7557">MVARILPPSGDDLGLLVPFGQRIVGLNSSTVGWCPMVISPLYGKAIPALLSFFCRTNFQAPGGAAHIGFIQA</sequence>
<comment type="caution">
    <text evidence="1">The sequence shown here is derived from an EMBL/GenBank/DDBJ whole genome shotgun (WGS) entry which is preliminary data.</text>
</comment>
<accession>A0A8H4QKY3</accession>
<gene>
    <name evidence="1" type="ORF">D9613_011789</name>
</gene>
<dbReference type="Proteomes" id="UP000521872">
    <property type="component" value="Unassembled WGS sequence"/>
</dbReference>
<evidence type="ECO:0000313" key="2">
    <source>
        <dbReference type="Proteomes" id="UP000521872"/>
    </source>
</evidence>
<name>A0A8H4QKY3_9AGAR</name>
<keyword evidence="2" id="KW-1185">Reference proteome</keyword>
<evidence type="ECO:0000313" key="1">
    <source>
        <dbReference type="EMBL" id="KAF4612736.1"/>
    </source>
</evidence>